<evidence type="ECO:0000256" key="1">
    <source>
        <dbReference type="SAM" id="SignalP"/>
    </source>
</evidence>
<sequence length="544" mass="61282">MIYILTFFVIITVSQANSDSIQSSIHKYFKSDGVQQLRKDWEVYRKPIEHSIATALKETVGHRGMNVYINAIDQPIALGYYHDDNHVRLVLKDLKLQKVPYFWMPEVQFSLASNVLKLSTTLSKMIVHAEYSLMRNKSRILFELSEQNPSLSSPFLFQQVQDVGEVVFSIDGCVLSGFVITTLSGDSVNIGYGHYKLIKCVYTVEIYRAGDNSPPVIAKYQPQRDDSWSLGIRDLLIKPIREEVDGKLQAALLSFVNTTSLFGDKLQGYIDEQRKVFAETATFLTDVHRNLNKITIEQNNAHIPLDDHYVTWDSGRSDFIPIPKKNADSVNLTGIVLSGLDSMYSAHIGGPYKMGALMIAEEMRFSTLQVRFVYGLNKAEWPGETLDQFAFSTEIKDLTVNLQMEVRLDKSTDKTSILKGCTYKILQVTGFRRMTTTLPGLMHGLVENLVYGHLLNELPRIIRAHLKAILRTALRPPTTTPPPVTDNSGLVVSDRPAVEVECSEGDDDTVNRRDVEIVPPKNSLQGVTSRTPVTGDWFMSPRVE</sequence>
<evidence type="ECO:0000313" key="2">
    <source>
        <dbReference type="Proteomes" id="UP000829999"/>
    </source>
</evidence>
<organism evidence="2 3">
    <name type="scientific">Spodoptera frugiperda</name>
    <name type="common">Fall armyworm</name>
    <dbReference type="NCBI Taxonomy" id="7108"/>
    <lineage>
        <taxon>Eukaryota</taxon>
        <taxon>Metazoa</taxon>
        <taxon>Ecdysozoa</taxon>
        <taxon>Arthropoda</taxon>
        <taxon>Hexapoda</taxon>
        <taxon>Insecta</taxon>
        <taxon>Pterygota</taxon>
        <taxon>Neoptera</taxon>
        <taxon>Endopterygota</taxon>
        <taxon>Lepidoptera</taxon>
        <taxon>Glossata</taxon>
        <taxon>Ditrysia</taxon>
        <taxon>Noctuoidea</taxon>
        <taxon>Noctuidae</taxon>
        <taxon>Amphipyrinae</taxon>
        <taxon>Spodoptera</taxon>
    </lineage>
</organism>
<keyword evidence="2" id="KW-1185">Reference proteome</keyword>
<dbReference type="GeneID" id="118269465"/>
<gene>
    <name evidence="3" type="primary">LOC118269465</name>
</gene>
<keyword evidence="1" id="KW-0732">Signal</keyword>
<reference evidence="3" key="1">
    <citation type="submission" date="2025-08" db="UniProtKB">
        <authorList>
            <consortium name="RefSeq"/>
        </authorList>
    </citation>
    <scope>IDENTIFICATION</scope>
    <source>
        <tissue evidence="3">Whole larval tissue</tissue>
    </source>
</reference>
<feature type="chain" id="PRO_5040122891" evidence="1">
    <location>
        <begin position="17"/>
        <end position="544"/>
    </location>
</feature>
<dbReference type="OrthoDB" id="7414190at2759"/>
<protein>
    <submittedName>
        <fullName evidence="3">Uncharacterized protein LOC118269465</fullName>
    </submittedName>
</protein>
<feature type="signal peptide" evidence="1">
    <location>
        <begin position="1"/>
        <end position="16"/>
    </location>
</feature>
<dbReference type="RefSeq" id="XP_035440482.2">
    <property type="nucleotide sequence ID" value="XM_035584589.2"/>
</dbReference>
<accession>A0A9R0D5E5</accession>
<name>A0A9R0D5E5_SPOFR</name>
<evidence type="ECO:0000313" key="3">
    <source>
        <dbReference type="RefSeq" id="XP_035440482.2"/>
    </source>
</evidence>
<dbReference type="AlphaFoldDB" id="A0A9R0D5E5"/>
<proteinExistence type="predicted"/>
<dbReference type="Proteomes" id="UP000829999">
    <property type="component" value="Chromosome 2"/>
</dbReference>